<feature type="transmembrane region" description="Helical" evidence="1">
    <location>
        <begin position="64"/>
        <end position="87"/>
    </location>
</feature>
<feature type="transmembrane region" description="Helical" evidence="1">
    <location>
        <begin position="152"/>
        <end position="171"/>
    </location>
</feature>
<evidence type="ECO:0000313" key="2">
    <source>
        <dbReference type="EMBL" id="EFR30926.1"/>
    </source>
</evidence>
<reference evidence="2 3" key="1">
    <citation type="submission" date="2010-10" db="EMBL/GenBank/DDBJ databases">
        <authorList>
            <person name="Durkin A.S."/>
            <person name="Madupu R."/>
            <person name="Torralba M."/>
            <person name="Gillis M."/>
            <person name="Methe B."/>
            <person name="Sutton G."/>
            <person name="Nelson K.E."/>
        </authorList>
    </citation>
    <scope>NUCLEOTIDE SEQUENCE [LARGE SCALE GENOMIC DNA]</scope>
    <source>
        <strain evidence="2 3">ACS-139-V-Col8</strain>
    </source>
</reference>
<dbReference type="eggNOG" id="COG2035">
    <property type="taxonomic scope" value="Bacteria"/>
</dbReference>
<feature type="transmembrane region" description="Helical" evidence="1">
    <location>
        <begin position="122"/>
        <end position="140"/>
    </location>
</feature>
<keyword evidence="1" id="KW-0472">Membrane</keyword>
<feature type="transmembrane region" description="Helical" evidence="1">
    <location>
        <begin position="224"/>
        <end position="243"/>
    </location>
</feature>
<dbReference type="PANTHER" id="PTHR37308">
    <property type="entry name" value="INTEGRAL MEMBRANE PROTEIN"/>
    <property type="match status" value="1"/>
</dbReference>
<keyword evidence="1" id="KW-1133">Transmembrane helix</keyword>
<feature type="transmembrane region" description="Helical" evidence="1">
    <location>
        <begin position="93"/>
        <end position="110"/>
    </location>
</feature>
<evidence type="ECO:0000256" key="1">
    <source>
        <dbReference type="SAM" id="Phobius"/>
    </source>
</evidence>
<sequence length="280" mass="30485">MAEINLNQSQESWWFRVVKGMFVGSGFIIPGVSGGALAAIFGIYERLIHFLADIRKNFKKNIRFFLPVAIGALLSIVILSWGVSFLLGNYETIILWFFIGAILGTAPALWEEAGKEGRNKSDVLLMVAAFIGGLAIIGLSTQQIQGAVPANFLTWTLCGFLISLGTLIPGLSPSNFIVIMGLYQAMADGFKTLNLSVVLPILLGMILTLALLSKVIKAIFVKHYTKFFHFVVGIVAASTLLIVPTNYSGFGWLQYGLCLLMLILGIGIGAWMAKLEAKYK</sequence>
<dbReference type="STRING" id="908337.HMPREF9257_1703"/>
<evidence type="ECO:0000313" key="3">
    <source>
        <dbReference type="Proteomes" id="UP000005990"/>
    </source>
</evidence>
<dbReference type="InterPro" id="IPR007163">
    <property type="entry name" value="VCA0040-like"/>
</dbReference>
<accession>E4KQA3</accession>
<keyword evidence="1" id="KW-0812">Transmembrane</keyword>
<feature type="transmembrane region" description="Helical" evidence="1">
    <location>
        <begin position="20"/>
        <end position="44"/>
    </location>
</feature>
<feature type="transmembrane region" description="Helical" evidence="1">
    <location>
        <begin position="192"/>
        <end position="212"/>
    </location>
</feature>
<comment type="caution">
    <text evidence="2">The sequence shown here is derived from an EMBL/GenBank/DDBJ whole genome shotgun (WGS) entry which is preliminary data.</text>
</comment>
<gene>
    <name evidence="2" type="ORF">HMPREF9257_1703</name>
</gene>
<dbReference type="PANTHER" id="PTHR37308:SF1">
    <property type="entry name" value="POLYPRENYL-PHOSPHATE TRANSPORTER"/>
    <property type="match status" value="1"/>
</dbReference>
<dbReference type="RefSeq" id="WP_006418712.1">
    <property type="nucleotide sequence ID" value="NZ_AENN01000016.1"/>
</dbReference>
<evidence type="ECO:0008006" key="4">
    <source>
        <dbReference type="Google" id="ProtNLM"/>
    </source>
</evidence>
<name>E4KQA3_9LACT</name>
<proteinExistence type="predicted"/>
<dbReference type="Pfam" id="PF04018">
    <property type="entry name" value="VCA0040-like"/>
    <property type="match status" value="1"/>
</dbReference>
<protein>
    <recommendedName>
        <fullName evidence="4">DUF368 domain-containing protein</fullName>
    </recommendedName>
</protein>
<dbReference type="Proteomes" id="UP000005990">
    <property type="component" value="Unassembled WGS sequence"/>
</dbReference>
<dbReference type="OrthoDB" id="9793746at2"/>
<dbReference type="AlphaFoldDB" id="E4KQA3"/>
<feature type="transmembrane region" description="Helical" evidence="1">
    <location>
        <begin position="255"/>
        <end position="273"/>
    </location>
</feature>
<dbReference type="EMBL" id="AENN01000016">
    <property type="protein sequence ID" value="EFR30926.1"/>
    <property type="molecule type" value="Genomic_DNA"/>
</dbReference>
<organism evidence="2 3">
    <name type="scientific">Eremococcus coleocola ACS-139-V-Col8</name>
    <dbReference type="NCBI Taxonomy" id="908337"/>
    <lineage>
        <taxon>Bacteria</taxon>
        <taxon>Bacillati</taxon>
        <taxon>Bacillota</taxon>
        <taxon>Bacilli</taxon>
        <taxon>Lactobacillales</taxon>
        <taxon>Aerococcaceae</taxon>
        <taxon>Eremococcus</taxon>
    </lineage>
</organism>
<keyword evidence="3" id="KW-1185">Reference proteome</keyword>